<keyword evidence="2" id="KW-0732">Signal</keyword>
<protein>
    <recommendedName>
        <fullName evidence="5">DUF1127 domain-containing protein</fullName>
    </recommendedName>
</protein>
<proteinExistence type="predicted"/>
<dbReference type="AlphaFoldDB" id="A0A1X7ETE1"/>
<feature type="region of interest" description="Disordered" evidence="1">
    <location>
        <begin position="33"/>
        <end position="54"/>
    </location>
</feature>
<evidence type="ECO:0000256" key="1">
    <source>
        <dbReference type="SAM" id="MobiDB-lite"/>
    </source>
</evidence>
<feature type="signal peptide" evidence="2">
    <location>
        <begin position="1"/>
        <end position="27"/>
    </location>
</feature>
<dbReference type="RefSeq" id="WP_200814075.1">
    <property type="nucleotide sequence ID" value="NZ_FXAF01000006.1"/>
</dbReference>
<feature type="chain" id="PRO_5013298921" description="DUF1127 domain-containing protein" evidence="2">
    <location>
        <begin position="28"/>
        <end position="54"/>
    </location>
</feature>
<keyword evidence="4" id="KW-1185">Reference proteome</keyword>
<dbReference type="Proteomes" id="UP000192903">
    <property type="component" value="Unassembled WGS sequence"/>
</dbReference>
<gene>
    <name evidence="3" type="ORF">SAMN02982989_1775</name>
</gene>
<sequence length="54" mass="5752">MSVKNKTRGSALGRAFAVMSAAISVSAAVESHRRPNSRDLHTLGIDPKAFDRLG</sequence>
<evidence type="ECO:0008006" key="5">
    <source>
        <dbReference type="Google" id="ProtNLM"/>
    </source>
</evidence>
<dbReference type="EMBL" id="FXAF01000006">
    <property type="protein sequence ID" value="SMF39800.1"/>
    <property type="molecule type" value="Genomic_DNA"/>
</dbReference>
<name>A0A1X7ETE1_9HYPH</name>
<evidence type="ECO:0000313" key="4">
    <source>
        <dbReference type="Proteomes" id="UP000192903"/>
    </source>
</evidence>
<organism evidence="3 4">
    <name type="scientific">Xaviernesmea oryzae</name>
    <dbReference type="NCBI Taxonomy" id="464029"/>
    <lineage>
        <taxon>Bacteria</taxon>
        <taxon>Pseudomonadati</taxon>
        <taxon>Pseudomonadota</taxon>
        <taxon>Alphaproteobacteria</taxon>
        <taxon>Hyphomicrobiales</taxon>
        <taxon>Rhizobiaceae</taxon>
        <taxon>Rhizobium/Agrobacterium group</taxon>
        <taxon>Xaviernesmea</taxon>
    </lineage>
</organism>
<evidence type="ECO:0000256" key="2">
    <source>
        <dbReference type="SAM" id="SignalP"/>
    </source>
</evidence>
<reference evidence="4" key="1">
    <citation type="submission" date="2017-04" db="EMBL/GenBank/DDBJ databases">
        <authorList>
            <person name="Varghese N."/>
            <person name="Submissions S."/>
        </authorList>
    </citation>
    <scope>NUCLEOTIDE SEQUENCE [LARGE SCALE GENOMIC DNA]</scope>
    <source>
        <strain evidence="4">B4P</strain>
    </source>
</reference>
<accession>A0A1X7ETE1</accession>
<evidence type="ECO:0000313" key="3">
    <source>
        <dbReference type="EMBL" id="SMF39800.1"/>
    </source>
</evidence>